<dbReference type="PROSITE" id="PS51233">
    <property type="entry name" value="VWFD"/>
    <property type="match status" value="2"/>
</dbReference>
<dbReference type="PANTHER" id="PTHR11339">
    <property type="entry name" value="EXTRACELLULAR MATRIX GLYCOPROTEIN RELATED"/>
    <property type="match status" value="1"/>
</dbReference>
<dbReference type="SMART" id="SM00216">
    <property type="entry name" value="VWD"/>
    <property type="match status" value="1"/>
</dbReference>
<dbReference type="GO" id="GO:0031012">
    <property type="term" value="C:extracellular matrix"/>
    <property type="evidence" value="ECO:0007669"/>
    <property type="project" value="TreeGrafter"/>
</dbReference>
<dbReference type="InterPro" id="IPR002919">
    <property type="entry name" value="TIL_dom"/>
</dbReference>
<dbReference type="Pfam" id="PF01826">
    <property type="entry name" value="TIL"/>
    <property type="match status" value="1"/>
</dbReference>
<dbReference type="CDD" id="cd19941">
    <property type="entry name" value="TIL"/>
    <property type="match status" value="1"/>
</dbReference>
<reference evidence="4" key="2">
    <citation type="submission" date="2025-08" db="UniProtKB">
        <authorList>
            <consortium name="Ensembl"/>
        </authorList>
    </citation>
    <scope>IDENTIFICATION</scope>
</reference>
<organism evidence="4 5">
    <name type="scientific">Gopherus agassizii</name>
    <name type="common">Agassiz's desert tortoise</name>
    <dbReference type="NCBI Taxonomy" id="38772"/>
    <lineage>
        <taxon>Eukaryota</taxon>
        <taxon>Metazoa</taxon>
        <taxon>Chordata</taxon>
        <taxon>Craniata</taxon>
        <taxon>Vertebrata</taxon>
        <taxon>Euteleostomi</taxon>
        <taxon>Archelosauria</taxon>
        <taxon>Testudinata</taxon>
        <taxon>Testudines</taxon>
        <taxon>Cryptodira</taxon>
        <taxon>Durocryptodira</taxon>
        <taxon>Testudinoidea</taxon>
        <taxon>Testudinidae</taxon>
        <taxon>Gopherus</taxon>
    </lineage>
</organism>
<keyword evidence="5" id="KW-1185">Reference proteome</keyword>
<dbReference type="Pfam" id="PF08742">
    <property type="entry name" value="C8"/>
    <property type="match status" value="1"/>
</dbReference>
<proteinExistence type="predicted"/>
<dbReference type="Pfam" id="PF00094">
    <property type="entry name" value="VWD"/>
    <property type="match status" value="2"/>
</dbReference>
<dbReference type="InterPro" id="IPR001846">
    <property type="entry name" value="VWF_type-D"/>
</dbReference>
<feature type="domain" description="VWFD" evidence="3">
    <location>
        <begin position="260"/>
        <end position="434"/>
    </location>
</feature>
<keyword evidence="1" id="KW-1015">Disulfide bond</keyword>
<dbReference type="SUPFAM" id="SSF57567">
    <property type="entry name" value="Serine protease inhibitors"/>
    <property type="match status" value="1"/>
</dbReference>
<evidence type="ECO:0000256" key="2">
    <source>
        <dbReference type="ARBA" id="ARBA00023180"/>
    </source>
</evidence>
<sequence>MKVNNTRAHLPISLNNGALRLYQSGTSLILRTDFSLRVSYDWNNHLRVTVPNDFSDSLCGLCGNYNEDHSDDFWTPAEDQEPSVILQEQSLAVEDEDQFCWHDCIGGCRPCAPSIARKYKEEALCGLITKVSDGPFSQCHTMECPLENSQYQLCGTACPATCVDQSAPSNCQDPCVESCQCKDGFVLSQGKCIPKGSCGCLFEGRPFAPNESFWVDEACGTRCMCNAVSRQVECVAAKCKRSERCGLVNGIRGCYPSSYATCSVTRNLHYATFDGQRYNFQGTCHYQLTALCKKGEGLVDFEVYFQENSTAPVQIKVYETDIRVTIFHIPCVLLLQVNSFLINLPFNLDKKITVYRQGWATVIQTDFGLSITYARWSGRTTVTLPVTYAGAVCGLCGNFNMDRKDDMLMRDGTLAPNPISFGQSWKVGDLPRCSAITIPPCASLEAIEKQQRGSRGQCGLILYKSGPFRGCHSKVDPNGYFIDCVYGYCFLSGRESNICHAVAAYAEACQEAGAIVHPWRTEKFCRESSVFNSDCPMGIVNSCWLVNLDLNPRLYCSVEHFLKMSSLQGVGTTQVVATGAVPTTCAISVVYLGPEKYCLAM</sequence>
<evidence type="ECO:0000313" key="4">
    <source>
        <dbReference type="Ensembl" id="ENSGAGP00000016877.1"/>
    </source>
</evidence>
<dbReference type="FunFam" id="2.10.25.10:FF:000055">
    <property type="entry name" value="alpha-tectorin isoform X1"/>
    <property type="match status" value="1"/>
</dbReference>
<evidence type="ECO:0000259" key="3">
    <source>
        <dbReference type="PROSITE" id="PS51233"/>
    </source>
</evidence>
<evidence type="ECO:0000256" key="1">
    <source>
        <dbReference type="ARBA" id="ARBA00023157"/>
    </source>
</evidence>
<name>A0A452HPF1_9SAUR</name>
<dbReference type="InterPro" id="IPR036084">
    <property type="entry name" value="Ser_inhib-like_sf"/>
</dbReference>
<dbReference type="PANTHER" id="PTHR11339:SF244">
    <property type="entry name" value="IGGFC-BINDING PROTEIN"/>
    <property type="match status" value="1"/>
</dbReference>
<dbReference type="Gene3D" id="2.10.25.10">
    <property type="entry name" value="Laminin"/>
    <property type="match status" value="1"/>
</dbReference>
<accession>A0A452HPF1</accession>
<protein>
    <recommendedName>
        <fullName evidence="3">VWFD domain-containing protein</fullName>
    </recommendedName>
</protein>
<dbReference type="STRING" id="38772.ENSGAGP00000016877"/>
<dbReference type="Proteomes" id="UP000291020">
    <property type="component" value="Unassembled WGS sequence"/>
</dbReference>
<dbReference type="GO" id="GO:0005615">
    <property type="term" value="C:extracellular space"/>
    <property type="evidence" value="ECO:0007669"/>
    <property type="project" value="TreeGrafter"/>
</dbReference>
<keyword evidence="2" id="KW-0325">Glycoprotein</keyword>
<reference evidence="5" key="1">
    <citation type="journal article" date="2017" name="PLoS ONE">
        <title>The Agassiz's desert tortoise genome provides a resource for the conservation of a threatened species.</title>
        <authorList>
            <person name="Tollis M."/>
            <person name="DeNardo D.F."/>
            <person name="Cornelius J.A."/>
            <person name="Dolby G.A."/>
            <person name="Edwards T."/>
            <person name="Henen B.T."/>
            <person name="Karl A.E."/>
            <person name="Murphy R.W."/>
            <person name="Kusumi K."/>
        </authorList>
    </citation>
    <scope>NUCLEOTIDE SEQUENCE [LARGE SCALE GENOMIC DNA]</scope>
</reference>
<dbReference type="Ensembl" id="ENSGAGT00000019265.1">
    <property type="protein sequence ID" value="ENSGAGP00000016877.1"/>
    <property type="gene ID" value="ENSGAGG00000012603.1"/>
</dbReference>
<feature type="domain" description="VWFD" evidence="3">
    <location>
        <begin position="1"/>
        <end position="101"/>
    </location>
</feature>
<dbReference type="AlphaFoldDB" id="A0A452HPF1"/>
<reference evidence="4" key="3">
    <citation type="submission" date="2025-09" db="UniProtKB">
        <authorList>
            <consortium name="Ensembl"/>
        </authorList>
    </citation>
    <scope>IDENTIFICATION</scope>
</reference>
<evidence type="ECO:0000313" key="5">
    <source>
        <dbReference type="Proteomes" id="UP000291020"/>
    </source>
</evidence>
<dbReference type="InterPro" id="IPR050780">
    <property type="entry name" value="Mucin_vWF_Thrombospondin_sf"/>
</dbReference>
<dbReference type="SMART" id="SM00832">
    <property type="entry name" value="C8"/>
    <property type="match status" value="1"/>
</dbReference>
<dbReference type="InterPro" id="IPR014853">
    <property type="entry name" value="VWF/SSPO/ZAN-like_Cys-rich_dom"/>
</dbReference>